<evidence type="ECO:0000313" key="1">
    <source>
        <dbReference type="Proteomes" id="UP000790787"/>
    </source>
</evidence>
<reference evidence="2" key="2">
    <citation type="submission" date="2025-08" db="UniProtKB">
        <authorList>
            <consortium name="RefSeq"/>
        </authorList>
    </citation>
    <scope>IDENTIFICATION</scope>
    <source>
        <tissue evidence="2">Leaf</tissue>
    </source>
</reference>
<name>A0AC58UCF5_TOBAC</name>
<organism evidence="1 2">
    <name type="scientific">Nicotiana tabacum</name>
    <name type="common">Common tobacco</name>
    <dbReference type="NCBI Taxonomy" id="4097"/>
    <lineage>
        <taxon>Eukaryota</taxon>
        <taxon>Viridiplantae</taxon>
        <taxon>Streptophyta</taxon>
        <taxon>Embryophyta</taxon>
        <taxon>Tracheophyta</taxon>
        <taxon>Spermatophyta</taxon>
        <taxon>Magnoliopsida</taxon>
        <taxon>eudicotyledons</taxon>
        <taxon>Gunneridae</taxon>
        <taxon>Pentapetalae</taxon>
        <taxon>asterids</taxon>
        <taxon>lamiids</taxon>
        <taxon>Solanales</taxon>
        <taxon>Solanaceae</taxon>
        <taxon>Nicotianoideae</taxon>
        <taxon>Nicotianeae</taxon>
        <taxon>Nicotiana</taxon>
    </lineage>
</organism>
<proteinExistence type="predicted"/>
<dbReference type="Proteomes" id="UP000790787">
    <property type="component" value="Chromosome 4"/>
</dbReference>
<accession>A0AC58UCF5</accession>
<dbReference type="RefSeq" id="XP_075107165.1">
    <property type="nucleotide sequence ID" value="XM_075251064.1"/>
</dbReference>
<sequence>MRQNDEEITFNVHKSMRRPSEFANCSLIEVVDVTLGEEDEALNAKDPLAACLMNLEEVLIECKTAIGWTIADIKGISPTFCMHKILLEDVHKPSREHQRRLNPNMKEVVKKEMLDRLAGRSHFFFLDGYSGYSQISIAPEDREKMSFTCPYGVNAFWRMPFGLCNAPATFQRCMMAIFTDMVEDIMEVFMDDFSVVGDSFDDCLKNLKRVLKRYVETNLEYNVMHPIYYVSRTLSDAQLNYTVAEKEMLAVVFTFDKFRPYLIGSKGTENQVADHLSEGAEKKVEVEEIMETFPDEQLLATSLEATPWYADIANYLESGIAPYDLSSV</sequence>
<protein>
    <submittedName>
        <fullName evidence="2">Uncharacterized protein LOC142180137</fullName>
    </submittedName>
</protein>
<gene>
    <name evidence="2" type="primary">LOC142180137</name>
</gene>
<keyword evidence="1" id="KW-1185">Reference proteome</keyword>
<evidence type="ECO:0000313" key="2">
    <source>
        <dbReference type="RefSeq" id="XP_075107165.1"/>
    </source>
</evidence>
<reference evidence="1" key="1">
    <citation type="journal article" date="2014" name="Nat. Commun.">
        <title>The tobacco genome sequence and its comparison with those of tomato and potato.</title>
        <authorList>
            <person name="Sierro N."/>
            <person name="Battey J.N."/>
            <person name="Ouadi S."/>
            <person name="Bakaher N."/>
            <person name="Bovet L."/>
            <person name="Willig A."/>
            <person name="Goepfert S."/>
            <person name="Peitsch M.C."/>
            <person name="Ivanov N.V."/>
        </authorList>
    </citation>
    <scope>NUCLEOTIDE SEQUENCE [LARGE SCALE GENOMIC DNA]</scope>
</reference>